<name>A0AAU8I1K1_9XANT</name>
<sequence>MRSPTPTRSTHPSVAIVGGGPAGLTAAVILNRHGWPVSVFEGDASLEARDQGGTLDLHPEDGQLALHKAGLLERFKAIARYEDQEQRSLDYATGAVLREEVPLPGTGDRPEIDRLVLRRLLLEATDGTTIRWDSKVTGVIGNRSGGYRLQLQDGLTPAFDIVIGADGAWSRVRSAVTPVVPAYTGVTFVELWLSEVDTRHPHSAALVGHGTMFALHGPTGIIAQRNGGGTIRVYAAFRTGPEHGDWPDSALHGIDKPALLARFDGWSATLRRLIADADRIAAIRPIVALPPGLRWPHRSGLALVGDAAHVMPPLGVGVNLAMLDAAELAEALVGAADWRGAMQRWEVAMLNRAAGFASLCRDGFAEMFPDAALPGA</sequence>
<keyword evidence="8" id="KW-1185">Reference proteome</keyword>
<dbReference type="PANTHER" id="PTHR46972">
    <property type="entry name" value="MONOOXYGENASE ASQM-RELATED"/>
    <property type="match status" value="1"/>
</dbReference>
<evidence type="ECO:0000256" key="3">
    <source>
        <dbReference type="ARBA" id="ARBA00023002"/>
    </source>
</evidence>
<keyword evidence="3" id="KW-0560">Oxidoreductase</keyword>
<evidence type="ECO:0000256" key="4">
    <source>
        <dbReference type="ARBA" id="ARBA00023033"/>
    </source>
</evidence>
<gene>
    <name evidence="6" type="ORF">L3V74_19560</name>
    <name evidence="7" type="ORF">Q7W82_12245</name>
</gene>
<protein>
    <submittedName>
        <fullName evidence="6">FAD-dependent monooxygenase</fullName>
    </submittedName>
    <submittedName>
        <fullName evidence="7">NAD(P)/FAD-dependent oxidoreductase</fullName>
    </submittedName>
</protein>
<dbReference type="AlphaFoldDB" id="A0AAU8I1K1"/>
<evidence type="ECO:0000256" key="2">
    <source>
        <dbReference type="ARBA" id="ARBA00022827"/>
    </source>
</evidence>
<dbReference type="SUPFAM" id="SSF51905">
    <property type="entry name" value="FAD/NAD(P)-binding domain"/>
    <property type="match status" value="1"/>
</dbReference>
<reference evidence="6" key="2">
    <citation type="submission" date="2022-01" db="EMBL/GenBank/DDBJ databases">
        <authorList>
            <person name="Rana R."/>
            <person name="Patil P.B."/>
        </authorList>
    </citation>
    <scope>NUCLEOTIDE SEQUENCE</scope>
    <source>
        <strain evidence="6">PPL560</strain>
    </source>
</reference>
<dbReference type="RefSeq" id="WP_242161351.1">
    <property type="nucleotide sequence ID" value="NZ_CP131914.1"/>
</dbReference>
<evidence type="ECO:0000259" key="5">
    <source>
        <dbReference type="Pfam" id="PF01494"/>
    </source>
</evidence>
<dbReference type="Pfam" id="PF01494">
    <property type="entry name" value="FAD_binding_3"/>
    <property type="match status" value="1"/>
</dbReference>
<reference evidence="6 8" key="1">
    <citation type="journal article" date="2022" name="Curr. Microbiol.">
        <title>Xanthomonas indica sp. nov., a Novel Member of Non-Pathogenic Xanthomonas Community from Healthy Rice Seeds.</title>
        <authorList>
            <person name="Rana R."/>
            <person name="Madhavan V.N."/>
            <person name="Saroha T."/>
            <person name="Bansal K."/>
            <person name="Kaur A."/>
            <person name="Sonti R.V."/>
            <person name="Patel H.K."/>
            <person name="Patil P.B."/>
        </authorList>
    </citation>
    <scope>NUCLEOTIDE SEQUENCE [LARGE SCALE GENOMIC DNA]</scope>
    <source>
        <strain evidence="6 8">PPL560</strain>
    </source>
</reference>
<dbReference type="InterPro" id="IPR002938">
    <property type="entry name" value="FAD-bd"/>
</dbReference>
<reference evidence="7" key="3">
    <citation type="submission" date="2023-08" db="EMBL/GenBank/DDBJ databases">
        <title>Complete genome sequence of Xanthomonas indica.</title>
        <authorList>
            <person name="Patil P.B."/>
            <person name="Rana R."/>
        </authorList>
    </citation>
    <scope>NUCLEOTIDE SEQUENCE</scope>
    <source>
        <strain evidence="7">PPL560</strain>
    </source>
</reference>
<dbReference type="GO" id="GO:0004497">
    <property type="term" value="F:monooxygenase activity"/>
    <property type="evidence" value="ECO:0007669"/>
    <property type="project" value="UniProtKB-KW"/>
</dbReference>
<dbReference type="EMBL" id="CP131914">
    <property type="protein sequence ID" value="XCI79061.1"/>
    <property type="molecule type" value="Genomic_DNA"/>
</dbReference>
<dbReference type="Proteomes" id="UP001430647">
    <property type="component" value="Unassembled WGS sequence"/>
</dbReference>
<dbReference type="PRINTS" id="PR00420">
    <property type="entry name" value="RNGMNOXGNASE"/>
</dbReference>
<accession>A0AAU8I1K1</accession>
<evidence type="ECO:0000256" key="1">
    <source>
        <dbReference type="ARBA" id="ARBA00022630"/>
    </source>
</evidence>
<keyword evidence="1" id="KW-0285">Flavoprotein</keyword>
<evidence type="ECO:0000313" key="8">
    <source>
        <dbReference type="Proteomes" id="UP001430647"/>
    </source>
</evidence>
<dbReference type="InterPro" id="IPR036188">
    <property type="entry name" value="FAD/NAD-bd_sf"/>
</dbReference>
<keyword evidence="2" id="KW-0274">FAD</keyword>
<dbReference type="GO" id="GO:0071949">
    <property type="term" value="F:FAD binding"/>
    <property type="evidence" value="ECO:0007669"/>
    <property type="project" value="InterPro"/>
</dbReference>
<proteinExistence type="predicted"/>
<organism evidence="7">
    <name type="scientific">Xanthomonas indica</name>
    <dbReference type="NCBI Taxonomy" id="2912242"/>
    <lineage>
        <taxon>Bacteria</taxon>
        <taxon>Pseudomonadati</taxon>
        <taxon>Pseudomonadota</taxon>
        <taxon>Gammaproteobacteria</taxon>
        <taxon>Lysobacterales</taxon>
        <taxon>Lysobacteraceae</taxon>
        <taxon>Xanthomonas</taxon>
    </lineage>
</organism>
<dbReference type="PANTHER" id="PTHR46972:SF1">
    <property type="entry name" value="FAD DEPENDENT OXIDOREDUCTASE DOMAIN-CONTAINING PROTEIN"/>
    <property type="match status" value="1"/>
</dbReference>
<evidence type="ECO:0000313" key="7">
    <source>
        <dbReference type="EMBL" id="XCI79061.1"/>
    </source>
</evidence>
<dbReference type="EMBL" id="JAKJPQ010000020">
    <property type="protein sequence ID" value="MCI2263731.1"/>
    <property type="molecule type" value="Genomic_DNA"/>
</dbReference>
<dbReference type="Gene3D" id="3.50.50.60">
    <property type="entry name" value="FAD/NAD(P)-binding domain"/>
    <property type="match status" value="1"/>
</dbReference>
<evidence type="ECO:0000313" key="6">
    <source>
        <dbReference type="EMBL" id="MCI2263731.1"/>
    </source>
</evidence>
<dbReference type="KEGG" id="xin:Q7W82_12245"/>
<feature type="domain" description="FAD-binding" evidence="5">
    <location>
        <begin position="13"/>
        <end position="333"/>
    </location>
</feature>
<keyword evidence="4 6" id="KW-0503">Monooxygenase</keyword>